<dbReference type="GO" id="GO:0009636">
    <property type="term" value="P:response to toxic substance"/>
    <property type="evidence" value="ECO:0007669"/>
    <property type="project" value="UniProtKB-KW"/>
</dbReference>
<dbReference type="GO" id="GO:0036088">
    <property type="term" value="P:D-serine catabolic process"/>
    <property type="evidence" value="ECO:0007669"/>
    <property type="project" value="TreeGrafter"/>
</dbReference>
<dbReference type="InterPro" id="IPR042208">
    <property type="entry name" value="D-ser_dehydrat-like_sf"/>
</dbReference>
<dbReference type="InterPro" id="IPR001608">
    <property type="entry name" value="Ala_racemase_N"/>
</dbReference>
<dbReference type="InterPro" id="IPR029066">
    <property type="entry name" value="PLP-binding_barrel"/>
</dbReference>
<evidence type="ECO:0000256" key="9">
    <source>
        <dbReference type="ARBA" id="ARBA00051198"/>
    </source>
</evidence>
<accession>A0A4Y9ZYR6</accession>
<comment type="function">
    <text evidence="10">Catalyzes the conversion of D-serine to pyruvate and ammonia. May play a role in D-serine detoxification.</text>
</comment>
<organism evidence="15 16">
    <name type="scientific">Hericium alpestre</name>
    <dbReference type="NCBI Taxonomy" id="135208"/>
    <lineage>
        <taxon>Eukaryota</taxon>
        <taxon>Fungi</taxon>
        <taxon>Dikarya</taxon>
        <taxon>Basidiomycota</taxon>
        <taxon>Agaricomycotina</taxon>
        <taxon>Agaricomycetes</taxon>
        <taxon>Russulales</taxon>
        <taxon>Hericiaceae</taxon>
        <taxon>Hericium</taxon>
    </lineage>
</organism>
<evidence type="ECO:0000256" key="11">
    <source>
        <dbReference type="ARBA" id="ARBA00066349"/>
    </source>
</evidence>
<dbReference type="SUPFAM" id="SSF51419">
    <property type="entry name" value="PLP-binding barrel"/>
    <property type="match status" value="1"/>
</dbReference>
<dbReference type="GO" id="GO:0008721">
    <property type="term" value="F:D-serine ammonia-lyase activity"/>
    <property type="evidence" value="ECO:0007669"/>
    <property type="project" value="UniProtKB-EC"/>
</dbReference>
<evidence type="ECO:0000259" key="14">
    <source>
        <dbReference type="SMART" id="SM01119"/>
    </source>
</evidence>
<dbReference type="GO" id="GO:0046872">
    <property type="term" value="F:metal ion binding"/>
    <property type="evidence" value="ECO:0007669"/>
    <property type="project" value="UniProtKB-KW"/>
</dbReference>
<comment type="caution">
    <text evidence="15">The sequence shown here is derived from an EMBL/GenBank/DDBJ whole genome shotgun (WGS) entry which is preliminary data.</text>
</comment>
<dbReference type="FunFam" id="3.20.20.10:FF:000016">
    <property type="entry name" value="D-serine dehydratase"/>
    <property type="match status" value="1"/>
</dbReference>
<proteinExistence type="inferred from homology"/>
<comment type="catalytic activity">
    <reaction evidence="9">
        <text>D-serine = pyruvate + NH4(+)</text>
        <dbReference type="Rhea" id="RHEA:13977"/>
        <dbReference type="ChEBI" id="CHEBI:15361"/>
        <dbReference type="ChEBI" id="CHEBI:28938"/>
        <dbReference type="ChEBI" id="CHEBI:35247"/>
        <dbReference type="EC" id="4.3.1.18"/>
    </reaction>
    <physiologicalReaction direction="left-to-right" evidence="9">
        <dbReference type="Rhea" id="RHEA:13978"/>
    </physiologicalReaction>
</comment>
<dbReference type="InterPro" id="IPR026956">
    <property type="entry name" value="D-ser_dehydrat-like_dom"/>
</dbReference>
<dbReference type="Pfam" id="PF01168">
    <property type="entry name" value="Ala_racemase_N"/>
    <property type="match status" value="1"/>
</dbReference>
<evidence type="ECO:0000313" key="15">
    <source>
        <dbReference type="EMBL" id="TFY79655.1"/>
    </source>
</evidence>
<evidence type="ECO:0000256" key="5">
    <source>
        <dbReference type="ARBA" id="ARBA00022723"/>
    </source>
</evidence>
<sequence length="444" mass="47397">MSILSLSEQTTTPYQLLSLPQKDALAKEFVGKPLNELRTPAFVIDRSIFAQNCARMHQKAADWGAGFRAHVKTHKTAEGTKLQLVSTADRTSAVVVSTLMEAWQVVNAGLVADGTVKDILYGLPVAINKIADLSSLWETVSTYGAVVRLLVDHPKQIEALEAFEDSRLAPRRWSIFVKVDGGQKRAGVSPGSPGSPGFEALLKTIEASPAVSVYGFYCHAGNSYASTSESEASTFLSSEVEAVNTAAEVAMTVAPTLVPDPAAGKSRFVLSVGSTPTAHSASSEAKARLSSMLHGDLELHAGNYPVLDLQQLHTSLVTKDRIAQRVIATVISYYPGRGSDGSDEAICDAGAIAMSKDTGPSGGFGDVVGRPWRLGRVSQEHGILTRDKASPENDESLEVGDIIQIVGQHACLISAAYPWYYVVDSAVEGGTDKVVDVWVPWKGW</sequence>
<feature type="domain" description="D-serine dehydratase-like" evidence="14">
    <location>
        <begin position="323"/>
        <end position="424"/>
    </location>
</feature>
<dbReference type="Proteomes" id="UP000298061">
    <property type="component" value="Unassembled WGS sequence"/>
</dbReference>
<evidence type="ECO:0000256" key="7">
    <source>
        <dbReference type="ARBA" id="ARBA00022898"/>
    </source>
</evidence>
<dbReference type="OrthoDB" id="20198at2759"/>
<dbReference type="Gene3D" id="2.40.37.20">
    <property type="entry name" value="D-serine dehydratase-like domain"/>
    <property type="match status" value="1"/>
</dbReference>
<keyword evidence="4" id="KW-0216">Detoxification</keyword>
<evidence type="ECO:0000256" key="1">
    <source>
        <dbReference type="ARBA" id="ARBA00001933"/>
    </source>
</evidence>
<keyword evidence="16" id="KW-1185">Reference proteome</keyword>
<dbReference type="InterPro" id="IPR051466">
    <property type="entry name" value="D-amino_acid_metab_enzyme"/>
</dbReference>
<keyword evidence="8" id="KW-0456">Lyase</keyword>
<evidence type="ECO:0000256" key="4">
    <source>
        <dbReference type="ARBA" id="ARBA00022575"/>
    </source>
</evidence>
<name>A0A4Y9ZYR6_9AGAM</name>
<protein>
    <recommendedName>
        <fullName evidence="12">D-serine dehydratase</fullName>
        <ecNumber evidence="11">4.3.1.18</ecNumber>
    </recommendedName>
    <alternativeName>
        <fullName evidence="13">D-serine deaminase</fullName>
    </alternativeName>
</protein>
<dbReference type="AlphaFoldDB" id="A0A4Y9ZYR6"/>
<keyword evidence="7" id="KW-0663">Pyridoxal phosphate</keyword>
<evidence type="ECO:0000256" key="6">
    <source>
        <dbReference type="ARBA" id="ARBA00022833"/>
    </source>
</evidence>
<dbReference type="SMART" id="SM01119">
    <property type="entry name" value="D-ser_dehydrat"/>
    <property type="match status" value="1"/>
</dbReference>
<evidence type="ECO:0000256" key="13">
    <source>
        <dbReference type="ARBA" id="ARBA00075219"/>
    </source>
</evidence>
<comment type="cofactor">
    <cofactor evidence="2">
        <name>Zn(2+)</name>
        <dbReference type="ChEBI" id="CHEBI:29105"/>
    </cofactor>
</comment>
<comment type="cofactor">
    <cofactor evidence="1">
        <name>pyridoxal 5'-phosphate</name>
        <dbReference type="ChEBI" id="CHEBI:597326"/>
    </cofactor>
</comment>
<comment type="similarity">
    <text evidence="3">Belongs to the DSD1 family.</text>
</comment>
<evidence type="ECO:0000256" key="10">
    <source>
        <dbReference type="ARBA" id="ARBA00055764"/>
    </source>
</evidence>
<dbReference type="PANTHER" id="PTHR28004">
    <property type="entry name" value="ZGC:162816-RELATED"/>
    <property type="match status" value="1"/>
</dbReference>
<evidence type="ECO:0000313" key="16">
    <source>
        <dbReference type="Proteomes" id="UP000298061"/>
    </source>
</evidence>
<reference evidence="15 16" key="1">
    <citation type="submission" date="2019-02" db="EMBL/GenBank/DDBJ databases">
        <title>Genome sequencing of the rare red list fungi Hericium alpestre (H. flagellum).</title>
        <authorList>
            <person name="Buettner E."/>
            <person name="Kellner H."/>
        </authorList>
    </citation>
    <scope>NUCLEOTIDE SEQUENCE [LARGE SCALE GENOMIC DNA]</scope>
    <source>
        <strain evidence="15 16">DSM 108284</strain>
    </source>
</reference>
<dbReference type="EMBL" id="SFCI01000463">
    <property type="protein sequence ID" value="TFY79655.1"/>
    <property type="molecule type" value="Genomic_DNA"/>
</dbReference>
<evidence type="ECO:0000256" key="3">
    <source>
        <dbReference type="ARBA" id="ARBA00005323"/>
    </source>
</evidence>
<evidence type="ECO:0000256" key="2">
    <source>
        <dbReference type="ARBA" id="ARBA00001947"/>
    </source>
</evidence>
<dbReference type="PANTHER" id="PTHR28004:SF2">
    <property type="entry name" value="D-SERINE DEHYDRATASE"/>
    <property type="match status" value="1"/>
</dbReference>
<dbReference type="EC" id="4.3.1.18" evidence="11"/>
<keyword evidence="6" id="KW-0862">Zinc</keyword>
<dbReference type="STRING" id="135208.A0A4Y9ZYR6"/>
<evidence type="ECO:0000256" key="8">
    <source>
        <dbReference type="ARBA" id="ARBA00023239"/>
    </source>
</evidence>
<dbReference type="Pfam" id="PF14031">
    <property type="entry name" value="D-ser_dehydrat"/>
    <property type="match status" value="1"/>
</dbReference>
<gene>
    <name evidence="15" type="ORF">EWM64_g4354</name>
</gene>
<dbReference type="Gene3D" id="3.20.20.10">
    <property type="entry name" value="Alanine racemase"/>
    <property type="match status" value="1"/>
</dbReference>
<evidence type="ECO:0000256" key="12">
    <source>
        <dbReference type="ARBA" id="ARBA00069616"/>
    </source>
</evidence>
<keyword evidence="5" id="KW-0479">Metal-binding</keyword>